<dbReference type="EMBL" id="WLXI01000035">
    <property type="protein sequence ID" value="MTD01354.1"/>
    <property type="molecule type" value="Genomic_DNA"/>
</dbReference>
<proteinExistence type="predicted"/>
<dbReference type="InterPro" id="IPR039143">
    <property type="entry name" value="GNPNAT1-like"/>
</dbReference>
<dbReference type="Gene3D" id="3.40.630.30">
    <property type="match status" value="1"/>
</dbReference>
<dbReference type="InterPro" id="IPR016181">
    <property type="entry name" value="Acyl_CoA_acyltransferase"/>
</dbReference>
<keyword evidence="1" id="KW-0808">Transferase</keyword>
<dbReference type="AlphaFoldDB" id="A0A2X4H1F6"/>
<dbReference type="Proteomes" id="UP000483839">
    <property type="component" value="Unassembled WGS sequence"/>
</dbReference>
<dbReference type="InterPro" id="IPR000182">
    <property type="entry name" value="GNAT_dom"/>
</dbReference>
<evidence type="ECO:0000313" key="2">
    <source>
        <dbReference type="Proteomes" id="UP000483839"/>
    </source>
</evidence>
<dbReference type="GO" id="GO:0008080">
    <property type="term" value="F:N-acetyltransferase activity"/>
    <property type="evidence" value="ECO:0007669"/>
    <property type="project" value="TreeGrafter"/>
</dbReference>
<dbReference type="PANTHER" id="PTHR13355">
    <property type="entry name" value="GLUCOSAMINE 6-PHOSPHATE N-ACETYLTRANSFERASE"/>
    <property type="match status" value="1"/>
</dbReference>
<dbReference type="SUPFAM" id="SSF55729">
    <property type="entry name" value="Acyl-CoA N-acyltransferases (Nat)"/>
    <property type="match status" value="1"/>
</dbReference>
<dbReference type="PROSITE" id="PS51186">
    <property type="entry name" value="GNAT"/>
    <property type="match status" value="1"/>
</dbReference>
<name>A0A2X4H1F6_STRUB</name>
<dbReference type="GeneID" id="93826893"/>
<protein>
    <submittedName>
        <fullName evidence="1">GNAT family N-acetyltransferase</fullName>
    </submittedName>
</protein>
<accession>A0A2X4H1F6</accession>
<comment type="caution">
    <text evidence="1">The sequence shown here is derived from an EMBL/GenBank/DDBJ whole genome shotgun (WGS) entry which is preliminary data.</text>
</comment>
<dbReference type="Pfam" id="PF13673">
    <property type="entry name" value="Acetyltransf_10"/>
    <property type="match status" value="1"/>
</dbReference>
<reference evidence="1 2" key="1">
    <citation type="submission" date="2019-11" db="EMBL/GenBank/DDBJ databases">
        <title>Streptococcus uberis isolated from clinical mastitis cases on a southeastern Queensland dairy.</title>
        <authorList>
            <person name="Workentine M.L."/>
            <person name="Price R."/>
            <person name="Olchowy T."/>
        </authorList>
    </citation>
    <scope>NUCLEOTIDE SEQUENCE [LARGE SCALE GENOMIC DNA]</scope>
    <source>
        <strain evidence="1 2">OLC4459-A17</strain>
    </source>
</reference>
<evidence type="ECO:0000313" key="1">
    <source>
        <dbReference type="EMBL" id="MTD01354.1"/>
    </source>
</evidence>
<organism evidence="1 2">
    <name type="scientific">Streptococcus uberis</name>
    <dbReference type="NCBI Taxonomy" id="1349"/>
    <lineage>
        <taxon>Bacteria</taxon>
        <taxon>Bacillati</taxon>
        <taxon>Bacillota</taxon>
        <taxon>Bacilli</taxon>
        <taxon>Lactobacillales</taxon>
        <taxon>Streptococcaceae</taxon>
        <taxon>Streptococcus</taxon>
    </lineage>
</organism>
<dbReference type="RefSeq" id="WP_037592697.1">
    <property type="nucleotide sequence ID" value="NZ_BAABQA010000002.1"/>
</dbReference>
<gene>
    <name evidence="1" type="ORF">GKS16_03570</name>
</gene>
<dbReference type="CDD" id="cd04301">
    <property type="entry name" value="NAT_SF"/>
    <property type="match status" value="1"/>
</dbReference>
<sequence>MIIKQTRNTLSKTYIDAVKIRHKVFVKEQGVPTTLEIDKNEALCLHFTVYHDKGKACATCRLLPNKSYKIATLQRMAVLKDYRGDQIGQTLMTYILDYASIQGFEKIELHAQLSAVDFYSKLGFQTIGDHFMEAGIEHVTMEKVLMQP</sequence>